<evidence type="ECO:0000313" key="2">
    <source>
        <dbReference type="Proteomes" id="UP000178449"/>
    </source>
</evidence>
<dbReference type="AlphaFoldDB" id="A0A1F6GA32"/>
<evidence type="ECO:0008006" key="3">
    <source>
        <dbReference type="Google" id="ProtNLM"/>
    </source>
</evidence>
<proteinExistence type="predicted"/>
<dbReference type="Proteomes" id="UP000178449">
    <property type="component" value="Unassembled WGS sequence"/>
</dbReference>
<dbReference type="SUPFAM" id="SSF52540">
    <property type="entry name" value="P-loop containing nucleoside triphosphate hydrolases"/>
    <property type="match status" value="1"/>
</dbReference>
<dbReference type="EMBL" id="MFNE01000030">
    <property type="protein sequence ID" value="OGG94967.1"/>
    <property type="molecule type" value="Genomic_DNA"/>
</dbReference>
<comment type="caution">
    <text evidence="1">The sequence shown here is derived from an EMBL/GenBank/DDBJ whole genome shotgun (WGS) entry which is preliminary data.</text>
</comment>
<gene>
    <name evidence="1" type="ORF">A2527_06400</name>
</gene>
<name>A0A1F6GA32_9PROT</name>
<protein>
    <recommendedName>
        <fullName evidence="3">Orc1-like AAA ATPase domain-containing protein</fullName>
    </recommendedName>
</protein>
<sequence length="407" mass="45410">MENPFRPGAGHRPPFLAGRQESTDQFKEFLEQKEILSNCILTGLRGVGKTVLLNTWRPLAIERGWLWCGNELSESAAASEKKMAVRLLADLSLLTSECKLDPQKIHHQVAAAKVKGVKLDYDGLWALYEAVPGLVSDKLKVILETAWSHLSPNPSFKGVIFAYDEAQTAADSDKNREYPLALILDVFQSIQSRGIPMMLVLAGLPMLFPMLVESRTFAERMFKVLSLDKLDEEASEQAIVRPIEMAKLQDPKTPNFLPKTVKTIVEKSGGYPYFIQFICKEAFDAFIQQGIGGAKEYSAPIDSIARKLDLDFFAARWSRLTNPQRSLLTLASEALSSTEDFTTAGIKKASAKHFNKPLTSSAITQMLATLINKGMVYKNRHGKYSFAVPMFGQFIARQIQNESKKVQ</sequence>
<dbReference type="STRING" id="1817772.A2527_06400"/>
<dbReference type="Gene3D" id="3.40.50.300">
    <property type="entry name" value="P-loop containing nucleotide triphosphate hydrolases"/>
    <property type="match status" value="1"/>
</dbReference>
<dbReference type="InterPro" id="IPR027417">
    <property type="entry name" value="P-loop_NTPase"/>
</dbReference>
<reference evidence="1 2" key="1">
    <citation type="journal article" date="2016" name="Nat. Commun.">
        <title>Thousands of microbial genomes shed light on interconnected biogeochemical processes in an aquifer system.</title>
        <authorList>
            <person name="Anantharaman K."/>
            <person name="Brown C.T."/>
            <person name="Hug L.A."/>
            <person name="Sharon I."/>
            <person name="Castelle C.J."/>
            <person name="Probst A.J."/>
            <person name="Thomas B.C."/>
            <person name="Singh A."/>
            <person name="Wilkins M.J."/>
            <person name="Karaoz U."/>
            <person name="Brodie E.L."/>
            <person name="Williams K.H."/>
            <person name="Hubbard S.S."/>
            <person name="Banfield J.F."/>
        </authorList>
    </citation>
    <scope>NUCLEOTIDE SEQUENCE [LARGE SCALE GENOMIC DNA]</scope>
</reference>
<dbReference type="PANTHER" id="PTHR34301">
    <property type="entry name" value="DNA-BINDING PROTEIN-RELATED"/>
    <property type="match status" value="1"/>
</dbReference>
<dbReference type="PANTHER" id="PTHR34301:SF8">
    <property type="entry name" value="ATPASE DOMAIN-CONTAINING PROTEIN"/>
    <property type="match status" value="1"/>
</dbReference>
<accession>A0A1F6GA32</accession>
<evidence type="ECO:0000313" key="1">
    <source>
        <dbReference type="EMBL" id="OGG94967.1"/>
    </source>
</evidence>
<organism evidence="1 2">
    <name type="scientific">Candidatus Lambdaproteobacteria bacterium RIFOXYD2_FULL_50_16</name>
    <dbReference type="NCBI Taxonomy" id="1817772"/>
    <lineage>
        <taxon>Bacteria</taxon>
        <taxon>Pseudomonadati</taxon>
        <taxon>Pseudomonadota</taxon>
        <taxon>Candidatus Lambdaproteobacteria</taxon>
    </lineage>
</organism>